<dbReference type="AlphaFoldDB" id="A0A238KUP3"/>
<dbReference type="InterPro" id="IPR018060">
    <property type="entry name" value="HTH_AraC"/>
</dbReference>
<reference evidence="5 6" key="1">
    <citation type="submission" date="2017-05" db="EMBL/GenBank/DDBJ databases">
        <authorList>
            <person name="Song R."/>
            <person name="Chenine A.L."/>
            <person name="Ruprecht R.M."/>
        </authorList>
    </citation>
    <scope>NUCLEOTIDE SEQUENCE [LARGE SCALE GENOMIC DNA]</scope>
    <source>
        <strain evidence="5 6">CECT 8663</strain>
    </source>
</reference>
<dbReference type="GO" id="GO:0003700">
    <property type="term" value="F:DNA-binding transcription factor activity"/>
    <property type="evidence" value="ECO:0007669"/>
    <property type="project" value="InterPro"/>
</dbReference>
<keyword evidence="1" id="KW-0805">Transcription regulation</keyword>
<feature type="domain" description="HTH araC/xylS-type" evidence="4">
    <location>
        <begin position="223"/>
        <end position="321"/>
    </location>
</feature>
<keyword evidence="6" id="KW-1185">Reference proteome</keyword>
<dbReference type="SUPFAM" id="SSF52317">
    <property type="entry name" value="Class I glutamine amidotransferase-like"/>
    <property type="match status" value="1"/>
</dbReference>
<keyword evidence="3" id="KW-0804">Transcription</keyword>
<dbReference type="GO" id="GO:0043565">
    <property type="term" value="F:sequence-specific DNA binding"/>
    <property type="evidence" value="ECO:0007669"/>
    <property type="project" value="InterPro"/>
</dbReference>
<evidence type="ECO:0000256" key="1">
    <source>
        <dbReference type="ARBA" id="ARBA00023015"/>
    </source>
</evidence>
<evidence type="ECO:0000256" key="2">
    <source>
        <dbReference type="ARBA" id="ARBA00023125"/>
    </source>
</evidence>
<dbReference type="SMART" id="SM00342">
    <property type="entry name" value="HTH_ARAC"/>
    <property type="match status" value="1"/>
</dbReference>
<proteinExistence type="predicted"/>
<name>A0A238KUP3_9RHOB</name>
<dbReference type="Gene3D" id="1.10.10.60">
    <property type="entry name" value="Homeodomain-like"/>
    <property type="match status" value="1"/>
</dbReference>
<dbReference type="PRINTS" id="PR00032">
    <property type="entry name" value="HTHARAC"/>
</dbReference>
<gene>
    <name evidence="5" type="primary">cdhR_6</name>
    <name evidence="5" type="ORF">PEV8663_03267</name>
</gene>
<evidence type="ECO:0000259" key="4">
    <source>
        <dbReference type="PROSITE" id="PS01124"/>
    </source>
</evidence>
<dbReference type="SUPFAM" id="SSF46689">
    <property type="entry name" value="Homeodomain-like"/>
    <property type="match status" value="2"/>
</dbReference>
<dbReference type="PANTHER" id="PTHR43130">
    <property type="entry name" value="ARAC-FAMILY TRANSCRIPTIONAL REGULATOR"/>
    <property type="match status" value="1"/>
</dbReference>
<dbReference type="CDD" id="cd03136">
    <property type="entry name" value="GATase1_AraC_ArgR_like"/>
    <property type="match status" value="1"/>
</dbReference>
<organism evidence="5 6">
    <name type="scientific">Pelagimonas varians</name>
    <dbReference type="NCBI Taxonomy" id="696760"/>
    <lineage>
        <taxon>Bacteria</taxon>
        <taxon>Pseudomonadati</taxon>
        <taxon>Pseudomonadota</taxon>
        <taxon>Alphaproteobacteria</taxon>
        <taxon>Rhodobacterales</taxon>
        <taxon>Roseobacteraceae</taxon>
        <taxon>Pelagimonas</taxon>
    </lineage>
</organism>
<protein>
    <submittedName>
        <fullName evidence="5">HTH-type transcriptional regulator CdhR</fullName>
    </submittedName>
</protein>
<dbReference type="PANTHER" id="PTHR43130:SF3">
    <property type="entry name" value="HTH-TYPE TRANSCRIPTIONAL REGULATOR RV1931C"/>
    <property type="match status" value="1"/>
</dbReference>
<dbReference type="PROSITE" id="PS01124">
    <property type="entry name" value="HTH_ARAC_FAMILY_2"/>
    <property type="match status" value="1"/>
</dbReference>
<dbReference type="Pfam" id="PF12833">
    <property type="entry name" value="HTH_18"/>
    <property type="match status" value="1"/>
</dbReference>
<evidence type="ECO:0000313" key="6">
    <source>
        <dbReference type="Proteomes" id="UP000220836"/>
    </source>
</evidence>
<keyword evidence="2" id="KW-0238">DNA-binding</keyword>
<dbReference type="InterPro" id="IPR029062">
    <property type="entry name" value="Class_I_gatase-like"/>
</dbReference>
<dbReference type="Gene3D" id="3.40.50.880">
    <property type="match status" value="1"/>
</dbReference>
<dbReference type="InterPro" id="IPR009057">
    <property type="entry name" value="Homeodomain-like_sf"/>
</dbReference>
<evidence type="ECO:0000313" key="5">
    <source>
        <dbReference type="EMBL" id="SMX46398.1"/>
    </source>
</evidence>
<dbReference type="Proteomes" id="UP000220836">
    <property type="component" value="Unassembled WGS sequence"/>
</dbReference>
<accession>A0A238KUP3</accession>
<evidence type="ECO:0000256" key="3">
    <source>
        <dbReference type="ARBA" id="ARBA00023163"/>
    </source>
</evidence>
<dbReference type="EMBL" id="FXYH01000013">
    <property type="protein sequence ID" value="SMX46398.1"/>
    <property type="molecule type" value="Genomic_DNA"/>
</dbReference>
<dbReference type="InterPro" id="IPR052158">
    <property type="entry name" value="INH-QAR"/>
</dbReference>
<dbReference type="InterPro" id="IPR020449">
    <property type="entry name" value="Tscrpt_reg_AraC-type_HTH"/>
</dbReference>
<sequence length="323" mass="35529">MRDTSINMRNSNHSPKTRQIGVLLFPEFSNYGLANAVEPLRAANTLARQKLYEWQFLGINEGTITSSSGLPVTPSGTLTDHPGGDLLLVMPSYDYKGLTTPTVLRALRSAQKRFAQMAGLDTGSWLMAAAGLLEGQRATIHWDELVAFSEQFPEINVVEDRYISQGPMLSCGGASTSIELMLDLIGQHHGTMLRLEVAALFMHGERKPSDVTPLRMGDDQVVQAAVSIMRRTLETPLPIDAIAKRLGFGLRALEKHFASSAGRSPRSVYVSLRLGAARHLTEQTTLSVSEIATRCGYEDPSAMTRAFRREFGITPRDIRKNLT</sequence>